<evidence type="ECO:0000313" key="8">
    <source>
        <dbReference type="EMBL" id="SCU90624.1"/>
    </source>
</evidence>
<feature type="domain" description="Exoribonuclease phosphorolytic" evidence="7">
    <location>
        <begin position="30"/>
        <end position="152"/>
    </location>
</feature>
<protein>
    <recommendedName>
        <fullName evidence="6">Ribosomal RNA-processing protein 42</fullName>
    </recommendedName>
</protein>
<reference evidence="8 9" key="1">
    <citation type="submission" date="2016-03" db="EMBL/GenBank/DDBJ databases">
        <authorList>
            <person name="Devillers H."/>
        </authorList>
    </citation>
    <scope>NUCLEOTIDE SEQUENCE [LARGE SCALE GENOMIC DNA]</scope>
    <source>
        <strain evidence="8">CBS 11717</strain>
    </source>
</reference>
<comment type="similarity">
    <text evidence="3">Belongs to the RNase PH family.</text>
</comment>
<dbReference type="OrthoDB" id="272245at2759"/>
<dbReference type="GO" id="GO:0016075">
    <property type="term" value="P:rRNA catabolic process"/>
    <property type="evidence" value="ECO:0007669"/>
    <property type="project" value="TreeGrafter"/>
</dbReference>
<proteinExistence type="inferred from homology"/>
<dbReference type="EMBL" id="LT598465">
    <property type="protein sequence ID" value="SCU90624.1"/>
    <property type="molecule type" value="Genomic_DNA"/>
</dbReference>
<dbReference type="InterPro" id="IPR050590">
    <property type="entry name" value="Exosome_comp_Rrp42_subfam"/>
</dbReference>
<evidence type="ECO:0000256" key="3">
    <source>
        <dbReference type="ARBA" id="ARBA00006678"/>
    </source>
</evidence>
<keyword evidence="4" id="KW-0963">Cytoplasm</keyword>
<dbReference type="GO" id="GO:0034476">
    <property type="term" value="P:U5 snRNA 3'-end processing"/>
    <property type="evidence" value="ECO:0007669"/>
    <property type="project" value="TreeGrafter"/>
</dbReference>
<evidence type="ECO:0000313" key="9">
    <source>
        <dbReference type="Proteomes" id="UP000191024"/>
    </source>
</evidence>
<dbReference type="GO" id="GO:0000467">
    <property type="term" value="P:exonucleolytic trimming to generate mature 3'-end of 5.8S rRNA from tricistronic rRNA transcript (SSU-rRNA, 5.8S rRNA, LSU-rRNA)"/>
    <property type="evidence" value="ECO:0007669"/>
    <property type="project" value="TreeGrafter"/>
</dbReference>
<sequence>MSLSVTEKSYLHDSLCLDPPARPDGRVAHQLRPIEIFTDFLPACNGSAKISASDGSECVVSVKAKVVERALEEELILVDVDVAGQRDDSPFVHSIASLLTKVLNQKIHQKNLRLTQKYAFKLFVDVLVLSSKSHPLSLISFAVYSALKATYLPKLISSDDDLEVAELPTFHDYDMVKLDVDPPLLFTTAVIGNNAVIDPAHSESEVACSGILVTWSKGKVTAPIRTIGLNDEYVTGIDVTLLEKSIELVEKTAPAVVKALDGL</sequence>
<dbReference type="GO" id="GO:0034475">
    <property type="term" value="P:U4 snRNA 3'-end processing"/>
    <property type="evidence" value="ECO:0007669"/>
    <property type="project" value="TreeGrafter"/>
</dbReference>
<gene>
    <name evidence="8" type="ORF">LAMI_0E02894G</name>
</gene>
<dbReference type="GO" id="GO:0071028">
    <property type="term" value="P:nuclear mRNA surveillance"/>
    <property type="evidence" value="ECO:0007669"/>
    <property type="project" value="TreeGrafter"/>
</dbReference>
<dbReference type="Proteomes" id="UP000191024">
    <property type="component" value="Chromosome E"/>
</dbReference>
<dbReference type="Gene3D" id="3.30.230.70">
    <property type="entry name" value="GHMP Kinase, N-terminal domain"/>
    <property type="match status" value="1"/>
</dbReference>
<dbReference type="STRING" id="1230905.A0A1G4JJM5"/>
<dbReference type="PANTHER" id="PTHR11097">
    <property type="entry name" value="EXOSOME COMPLEX EXONUCLEASE RIBOSOMAL RNA PROCESSING PROTEIN"/>
    <property type="match status" value="1"/>
</dbReference>
<evidence type="ECO:0000256" key="2">
    <source>
        <dbReference type="ARBA" id="ARBA00004604"/>
    </source>
</evidence>
<keyword evidence="9" id="KW-1185">Reference proteome</keyword>
<evidence type="ECO:0000256" key="4">
    <source>
        <dbReference type="ARBA" id="ARBA00022490"/>
    </source>
</evidence>
<organism evidence="8 9">
    <name type="scientific">Lachancea mirantina</name>
    <dbReference type="NCBI Taxonomy" id="1230905"/>
    <lineage>
        <taxon>Eukaryota</taxon>
        <taxon>Fungi</taxon>
        <taxon>Dikarya</taxon>
        <taxon>Ascomycota</taxon>
        <taxon>Saccharomycotina</taxon>
        <taxon>Saccharomycetes</taxon>
        <taxon>Saccharomycetales</taxon>
        <taxon>Saccharomycetaceae</taxon>
        <taxon>Lachancea</taxon>
    </lineage>
</organism>
<dbReference type="GO" id="GO:0034473">
    <property type="term" value="P:U1 snRNA 3'-end processing"/>
    <property type="evidence" value="ECO:0007669"/>
    <property type="project" value="TreeGrafter"/>
</dbReference>
<evidence type="ECO:0000256" key="5">
    <source>
        <dbReference type="ARBA" id="ARBA00022835"/>
    </source>
</evidence>
<dbReference type="InterPro" id="IPR020568">
    <property type="entry name" value="Ribosomal_Su5_D2-typ_SF"/>
</dbReference>
<dbReference type="GO" id="GO:0035925">
    <property type="term" value="F:mRNA 3'-UTR AU-rich region binding"/>
    <property type="evidence" value="ECO:0007669"/>
    <property type="project" value="TreeGrafter"/>
</dbReference>
<dbReference type="InterPro" id="IPR027408">
    <property type="entry name" value="PNPase/RNase_PH_dom_sf"/>
</dbReference>
<dbReference type="PANTHER" id="PTHR11097:SF8">
    <property type="entry name" value="EXOSOME COMPLEX COMPONENT RRP42"/>
    <property type="match status" value="1"/>
</dbReference>
<dbReference type="AlphaFoldDB" id="A0A1G4JJM5"/>
<dbReference type="GO" id="GO:0000176">
    <property type="term" value="C:nuclear exosome (RNase complex)"/>
    <property type="evidence" value="ECO:0007669"/>
    <property type="project" value="TreeGrafter"/>
</dbReference>
<comment type="subcellular location">
    <subcellularLocation>
        <location evidence="1">Cytoplasm</location>
    </subcellularLocation>
    <subcellularLocation>
        <location evidence="2">Nucleus</location>
        <location evidence="2">Nucleolus</location>
    </subcellularLocation>
</comment>
<dbReference type="Pfam" id="PF01138">
    <property type="entry name" value="RNase_PH"/>
    <property type="match status" value="1"/>
</dbReference>
<evidence type="ECO:0000256" key="6">
    <source>
        <dbReference type="ARBA" id="ARBA00042523"/>
    </source>
</evidence>
<accession>A0A1G4JJM5</accession>
<dbReference type="SUPFAM" id="SSF54211">
    <property type="entry name" value="Ribosomal protein S5 domain 2-like"/>
    <property type="match status" value="1"/>
</dbReference>
<dbReference type="InterPro" id="IPR001247">
    <property type="entry name" value="ExoRNase_PH_dom1"/>
</dbReference>
<keyword evidence="5" id="KW-0271">Exosome</keyword>
<name>A0A1G4JJM5_9SACH</name>
<evidence type="ECO:0000259" key="7">
    <source>
        <dbReference type="Pfam" id="PF01138"/>
    </source>
</evidence>
<dbReference type="GO" id="GO:0005730">
    <property type="term" value="C:nucleolus"/>
    <property type="evidence" value="ECO:0007669"/>
    <property type="project" value="UniProtKB-SubCell"/>
</dbReference>
<dbReference type="SUPFAM" id="SSF55666">
    <property type="entry name" value="Ribonuclease PH domain 2-like"/>
    <property type="match status" value="1"/>
</dbReference>
<evidence type="ECO:0000256" key="1">
    <source>
        <dbReference type="ARBA" id="ARBA00004496"/>
    </source>
</evidence>
<dbReference type="GO" id="GO:0071035">
    <property type="term" value="P:nuclear polyadenylation-dependent rRNA catabolic process"/>
    <property type="evidence" value="ECO:0007669"/>
    <property type="project" value="TreeGrafter"/>
</dbReference>
<dbReference type="GO" id="GO:0071038">
    <property type="term" value="P:TRAMP-dependent tRNA surveillance pathway"/>
    <property type="evidence" value="ECO:0007669"/>
    <property type="project" value="TreeGrafter"/>
</dbReference>
<dbReference type="InterPro" id="IPR036345">
    <property type="entry name" value="ExoRNase_PH_dom2_sf"/>
</dbReference>
<dbReference type="GO" id="GO:0000177">
    <property type="term" value="C:cytoplasmic exosome (RNase complex)"/>
    <property type="evidence" value="ECO:0007669"/>
    <property type="project" value="UniProtKB-ARBA"/>
</dbReference>